<dbReference type="Proteomes" id="UP000789920">
    <property type="component" value="Unassembled WGS sequence"/>
</dbReference>
<evidence type="ECO:0000313" key="2">
    <source>
        <dbReference type="Proteomes" id="UP000789920"/>
    </source>
</evidence>
<name>A0ACA9QVW1_9GLOM</name>
<feature type="non-terminal residue" evidence="1">
    <location>
        <position position="43"/>
    </location>
</feature>
<sequence>RILNKIELPINDKQFEMITFLTIVKKFITPDNWSKVEIQYNFE</sequence>
<protein>
    <submittedName>
        <fullName evidence="1">3879_t:CDS:1</fullName>
    </submittedName>
</protein>
<gene>
    <name evidence="1" type="ORF">RPERSI_LOCUS15842</name>
</gene>
<reference evidence="1" key="1">
    <citation type="submission" date="2021-06" db="EMBL/GenBank/DDBJ databases">
        <authorList>
            <person name="Kallberg Y."/>
            <person name="Tangrot J."/>
            <person name="Rosling A."/>
        </authorList>
    </citation>
    <scope>NUCLEOTIDE SEQUENCE</scope>
    <source>
        <strain evidence="1">MA461A</strain>
    </source>
</reference>
<accession>A0ACA9QVW1</accession>
<organism evidence="1 2">
    <name type="scientific">Racocetra persica</name>
    <dbReference type="NCBI Taxonomy" id="160502"/>
    <lineage>
        <taxon>Eukaryota</taxon>
        <taxon>Fungi</taxon>
        <taxon>Fungi incertae sedis</taxon>
        <taxon>Mucoromycota</taxon>
        <taxon>Glomeromycotina</taxon>
        <taxon>Glomeromycetes</taxon>
        <taxon>Diversisporales</taxon>
        <taxon>Gigasporaceae</taxon>
        <taxon>Racocetra</taxon>
    </lineage>
</organism>
<keyword evidence="2" id="KW-1185">Reference proteome</keyword>
<evidence type="ECO:0000313" key="1">
    <source>
        <dbReference type="EMBL" id="CAG8766344.1"/>
    </source>
</evidence>
<proteinExistence type="predicted"/>
<feature type="non-terminal residue" evidence="1">
    <location>
        <position position="1"/>
    </location>
</feature>
<comment type="caution">
    <text evidence="1">The sequence shown here is derived from an EMBL/GenBank/DDBJ whole genome shotgun (WGS) entry which is preliminary data.</text>
</comment>
<dbReference type="EMBL" id="CAJVQC010038501">
    <property type="protein sequence ID" value="CAG8766344.1"/>
    <property type="molecule type" value="Genomic_DNA"/>
</dbReference>